<dbReference type="Ensembl" id="ENSXCOT00000003742.1">
    <property type="protein sequence ID" value="ENSXCOP00000003702.1"/>
    <property type="gene ID" value="ENSXCOG00000002904.1"/>
</dbReference>
<reference evidence="1" key="1">
    <citation type="submission" date="2025-08" db="UniProtKB">
        <authorList>
            <consortium name="Ensembl"/>
        </authorList>
    </citation>
    <scope>IDENTIFICATION</scope>
</reference>
<keyword evidence="2" id="KW-1185">Reference proteome</keyword>
<evidence type="ECO:0000313" key="1">
    <source>
        <dbReference type="Ensembl" id="ENSXCOP00000003702.1"/>
    </source>
</evidence>
<evidence type="ECO:0000313" key="2">
    <source>
        <dbReference type="Proteomes" id="UP000261380"/>
    </source>
</evidence>
<organism evidence="1 2">
    <name type="scientific">Xiphophorus couchianus</name>
    <name type="common">Monterrey platyfish</name>
    <dbReference type="NCBI Taxonomy" id="32473"/>
    <lineage>
        <taxon>Eukaryota</taxon>
        <taxon>Metazoa</taxon>
        <taxon>Chordata</taxon>
        <taxon>Craniata</taxon>
        <taxon>Vertebrata</taxon>
        <taxon>Euteleostomi</taxon>
        <taxon>Actinopterygii</taxon>
        <taxon>Neopterygii</taxon>
        <taxon>Teleostei</taxon>
        <taxon>Neoteleostei</taxon>
        <taxon>Acanthomorphata</taxon>
        <taxon>Ovalentaria</taxon>
        <taxon>Atherinomorphae</taxon>
        <taxon>Cyprinodontiformes</taxon>
        <taxon>Poeciliidae</taxon>
        <taxon>Poeciliinae</taxon>
        <taxon>Xiphophorus</taxon>
    </lineage>
</organism>
<name>A0A3B5KYR9_9TELE</name>
<dbReference type="Proteomes" id="UP000261380">
    <property type="component" value="Unplaced"/>
</dbReference>
<sequence>MRLLEIGFDYHWNTNSGPDLFPKGFSRSEKQITWSRQMAADSEWTGLSKTATCHYIHSLVLVLQTQLSHLVVKPRFSRLRQNTSQFSSSNTHI</sequence>
<reference evidence="1" key="2">
    <citation type="submission" date="2025-09" db="UniProtKB">
        <authorList>
            <consortium name="Ensembl"/>
        </authorList>
    </citation>
    <scope>IDENTIFICATION</scope>
</reference>
<proteinExistence type="predicted"/>
<dbReference type="AlphaFoldDB" id="A0A3B5KYR9"/>
<accession>A0A3B5KYR9</accession>
<protein>
    <submittedName>
        <fullName evidence="1">Uncharacterized protein</fullName>
    </submittedName>
</protein>